<evidence type="ECO:0000256" key="1">
    <source>
        <dbReference type="SAM" id="MobiDB-lite"/>
    </source>
</evidence>
<reference evidence="3 4" key="1">
    <citation type="submission" date="2019-03" db="EMBL/GenBank/DDBJ databases">
        <title>Diversity of the mouse oral microbiome.</title>
        <authorList>
            <person name="Joseph S."/>
            <person name="Aduse-Opoku J."/>
            <person name="Curtis M."/>
            <person name="Wade W."/>
            <person name="Hashim A."/>
        </authorList>
    </citation>
    <scope>NUCLEOTIDE SEQUENCE [LARGE SCALE GENOMIC DNA]</scope>
    <source>
        <strain evidence="4">irhom_31</strain>
    </source>
</reference>
<keyword evidence="2" id="KW-1133">Transmembrane helix</keyword>
<dbReference type="EMBL" id="SPQC01000024">
    <property type="protein sequence ID" value="TFU21961.1"/>
    <property type="molecule type" value="Genomic_DNA"/>
</dbReference>
<name>A0A4Y9F5C3_9MICC</name>
<gene>
    <name evidence="3" type="ORF">E4U03_07580</name>
</gene>
<evidence type="ECO:0000313" key="3">
    <source>
        <dbReference type="EMBL" id="TFU21961.1"/>
    </source>
</evidence>
<proteinExistence type="predicted"/>
<feature type="transmembrane region" description="Helical" evidence="2">
    <location>
        <begin position="9"/>
        <end position="31"/>
    </location>
</feature>
<comment type="caution">
    <text evidence="3">The sequence shown here is derived from an EMBL/GenBank/DDBJ whole genome shotgun (WGS) entry which is preliminary data.</text>
</comment>
<keyword evidence="2" id="KW-0472">Membrane</keyword>
<feature type="region of interest" description="Disordered" evidence="1">
    <location>
        <begin position="42"/>
        <end position="63"/>
    </location>
</feature>
<dbReference type="AlphaFoldDB" id="A0A4Y9F5C3"/>
<organism evidence="3 4">
    <name type="scientific">Rothia nasimurium</name>
    <dbReference type="NCBI Taxonomy" id="85336"/>
    <lineage>
        <taxon>Bacteria</taxon>
        <taxon>Bacillati</taxon>
        <taxon>Actinomycetota</taxon>
        <taxon>Actinomycetes</taxon>
        <taxon>Micrococcales</taxon>
        <taxon>Micrococcaceae</taxon>
        <taxon>Rothia</taxon>
    </lineage>
</organism>
<keyword evidence="2" id="KW-0812">Transmembrane</keyword>
<sequence length="234" mass="25442">MRQSKDKWIWVGIASGLVLLLGLVSITFWGLSHNAREQAVTGEEVSASAPSSPAPVSHTSSAADLGTTRLGKTVADGHCDGPIETDRSNPEEVAYRIMEISFCFDTTLDDSTTDAMKRASSLMSESMQGYLVDTGKNALASQFLTFEPLRGYTNPIVKSIGSDAIAHDHAHGLEDSEEEQEYVTAMYVQWIWESRDDNSTVTGGSAVWNMRLVPDGAGGWMMDSYELGSFTPTF</sequence>
<feature type="compositionally biased region" description="Low complexity" evidence="1">
    <location>
        <begin position="46"/>
        <end position="63"/>
    </location>
</feature>
<evidence type="ECO:0000256" key="2">
    <source>
        <dbReference type="SAM" id="Phobius"/>
    </source>
</evidence>
<evidence type="ECO:0000313" key="4">
    <source>
        <dbReference type="Proteomes" id="UP000297951"/>
    </source>
</evidence>
<accession>A0A4Y9F5C3</accession>
<protein>
    <submittedName>
        <fullName evidence="3">Uncharacterized protein</fullName>
    </submittedName>
</protein>
<dbReference type="RefSeq" id="WP_135012951.1">
    <property type="nucleotide sequence ID" value="NZ_JADGLK010000024.1"/>
</dbReference>
<dbReference type="Proteomes" id="UP000297951">
    <property type="component" value="Unassembled WGS sequence"/>
</dbReference>